<gene>
    <name evidence="3" type="ORF">LEP48_09820</name>
</gene>
<evidence type="ECO:0000256" key="1">
    <source>
        <dbReference type="SAM" id="MobiDB-lite"/>
    </source>
</evidence>
<dbReference type="InterPro" id="IPR042070">
    <property type="entry name" value="PucR_C-HTH_sf"/>
</dbReference>
<comment type="caution">
    <text evidence="3">The sequence shown here is derived from an EMBL/GenBank/DDBJ whole genome shotgun (WGS) entry which is preliminary data.</text>
</comment>
<dbReference type="InterPro" id="IPR025736">
    <property type="entry name" value="PucR_C-HTH_dom"/>
</dbReference>
<feature type="domain" description="PucR C-terminal helix-turn-helix" evidence="2">
    <location>
        <begin position="229"/>
        <end position="286"/>
    </location>
</feature>
<protein>
    <submittedName>
        <fullName evidence="3">Helix-turn-helix domain-containing protein</fullName>
    </submittedName>
</protein>
<dbReference type="PANTHER" id="PTHR33744">
    <property type="entry name" value="CARBOHYDRATE DIACID REGULATOR"/>
    <property type="match status" value="1"/>
</dbReference>
<evidence type="ECO:0000313" key="4">
    <source>
        <dbReference type="Proteomes" id="UP001319870"/>
    </source>
</evidence>
<dbReference type="Proteomes" id="UP001319870">
    <property type="component" value="Unassembled WGS sequence"/>
</dbReference>
<dbReference type="EMBL" id="JAIXCQ010000005">
    <property type="protein sequence ID" value="MCA5893644.1"/>
    <property type="molecule type" value="Genomic_DNA"/>
</dbReference>
<dbReference type="Pfam" id="PF13556">
    <property type="entry name" value="HTH_30"/>
    <property type="match status" value="1"/>
</dbReference>
<feature type="region of interest" description="Disordered" evidence="1">
    <location>
        <begin position="1"/>
        <end position="41"/>
    </location>
</feature>
<keyword evidence="4" id="KW-1185">Reference proteome</keyword>
<reference evidence="3 4" key="1">
    <citation type="submission" date="2021-09" db="EMBL/GenBank/DDBJ databases">
        <title>Isoptericola luteus sp. nov., a novel bacterium isolated from Harbin, the capital city of Heilongjiang province.</title>
        <authorList>
            <person name="Li J."/>
        </authorList>
    </citation>
    <scope>NUCLEOTIDE SEQUENCE [LARGE SCALE GENOMIC DNA]</scope>
    <source>
        <strain evidence="3 4">NEAU-Y5</strain>
    </source>
</reference>
<organism evidence="3 4">
    <name type="scientific">Isoptericola luteus</name>
    <dbReference type="NCBI Taxonomy" id="2879484"/>
    <lineage>
        <taxon>Bacteria</taxon>
        <taxon>Bacillati</taxon>
        <taxon>Actinomycetota</taxon>
        <taxon>Actinomycetes</taxon>
        <taxon>Micrococcales</taxon>
        <taxon>Promicromonosporaceae</taxon>
        <taxon>Isoptericola</taxon>
    </lineage>
</organism>
<evidence type="ECO:0000259" key="2">
    <source>
        <dbReference type="Pfam" id="PF13556"/>
    </source>
</evidence>
<evidence type="ECO:0000313" key="3">
    <source>
        <dbReference type="EMBL" id="MCA5893644.1"/>
    </source>
</evidence>
<sequence>MPDSGLALPELVPGPRTMRDQATAPRTMPRTGTSPHGALSPAPPACPPPAVGALGSLLDGSCRTAQLRLVAAALHLPVTGRYVVVALAGGSPRARAAARTRWRGAGPRTLWRVAPRVDHGIVLLADGREVVAPAPAPPGVVAPGVRTGVGLPVHGLAAIAEARGRADAALALCPAAGGSVHLGEQLAAALVRSDPHLADELAARVLGPLVGGAHATAAPDTSAPDTDVLLSTFAAWVATGGSARDAAARLGCHRNTVTNRLRRLERRTGRRVDRPGDLVELVLAVQVRTLGRPR</sequence>
<dbReference type="Gene3D" id="1.10.10.2840">
    <property type="entry name" value="PucR C-terminal helix-turn-helix domain"/>
    <property type="match status" value="1"/>
</dbReference>
<accession>A0ABS7ZIK2</accession>
<proteinExistence type="predicted"/>
<name>A0ABS7ZIK2_9MICO</name>
<dbReference type="PANTHER" id="PTHR33744:SF1">
    <property type="entry name" value="DNA-BINDING TRANSCRIPTIONAL ACTIVATOR ADER"/>
    <property type="match status" value="1"/>
</dbReference>
<dbReference type="RefSeq" id="WP_225565392.1">
    <property type="nucleotide sequence ID" value="NZ_JAIXCQ010000005.1"/>
</dbReference>
<dbReference type="InterPro" id="IPR051448">
    <property type="entry name" value="CdaR-like_regulators"/>
</dbReference>